<feature type="chain" id="PRO_5039742966" description="Carboxylic ester hydrolase" evidence="3">
    <location>
        <begin position="28"/>
        <end position="560"/>
    </location>
</feature>
<dbReference type="SUPFAM" id="SSF53474">
    <property type="entry name" value="alpha/beta-Hydrolases"/>
    <property type="match status" value="1"/>
</dbReference>
<dbReference type="InterPro" id="IPR050309">
    <property type="entry name" value="Type-B_Carboxylest/Lipase"/>
</dbReference>
<dbReference type="PROSITE" id="PS51257">
    <property type="entry name" value="PROKAR_LIPOPROTEIN"/>
    <property type="match status" value="1"/>
</dbReference>
<feature type="domain" description="Carboxylesterase type B" evidence="5">
    <location>
        <begin position="41"/>
        <end position="534"/>
    </location>
</feature>
<dbReference type="InterPro" id="IPR029058">
    <property type="entry name" value="AB_hydrolase_fold"/>
</dbReference>
<dbReference type="EC" id="3.1.1.-" evidence="3"/>
<keyword evidence="3" id="KW-0732">Signal</keyword>
<dbReference type="PANTHER" id="PTHR11559">
    <property type="entry name" value="CARBOXYLESTERASE"/>
    <property type="match status" value="1"/>
</dbReference>
<reference evidence="6 7" key="1">
    <citation type="submission" date="2019-06" db="EMBL/GenBank/DDBJ databases">
        <title>Sequencing the genomes of 1000 actinobacteria strains.</title>
        <authorList>
            <person name="Klenk H.-P."/>
        </authorList>
    </citation>
    <scope>NUCLEOTIDE SEQUENCE [LARGE SCALE GENOMIC DNA]</scope>
    <source>
        <strain evidence="6 7">DSM 45301</strain>
    </source>
</reference>
<feature type="region of interest" description="Disordered" evidence="4">
    <location>
        <begin position="70"/>
        <end position="94"/>
    </location>
</feature>
<evidence type="ECO:0000313" key="7">
    <source>
        <dbReference type="Proteomes" id="UP000315677"/>
    </source>
</evidence>
<name>A0A543D471_9PSEU</name>
<dbReference type="InterPro" id="IPR019826">
    <property type="entry name" value="Carboxylesterase_B_AS"/>
</dbReference>
<evidence type="ECO:0000259" key="5">
    <source>
        <dbReference type="Pfam" id="PF00135"/>
    </source>
</evidence>
<comment type="caution">
    <text evidence="6">The sequence shown here is derived from an EMBL/GenBank/DDBJ whole genome shotgun (WGS) entry which is preliminary data.</text>
</comment>
<dbReference type="Proteomes" id="UP000315677">
    <property type="component" value="Unassembled WGS sequence"/>
</dbReference>
<evidence type="ECO:0000256" key="1">
    <source>
        <dbReference type="ARBA" id="ARBA00005964"/>
    </source>
</evidence>
<protein>
    <recommendedName>
        <fullName evidence="3">Carboxylic ester hydrolase</fullName>
        <ecNumber evidence="3">3.1.1.-</ecNumber>
    </recommendedName>
</protein>
<dbReference type="Gene3D" id="3.40.50.1820">
    <property type="entry name" value="alpha/beta hydrolase"/>
    <property type="match status" value="1"/>
</dbReference>
<dbReference type="RefSeq" id="WP_170231695.1">
    <property type="nucleotide sequence ID" value="NZ_VFPA01000005.1"/>
</dbReference>
<comment type="similarity">
    <text evidence="1 3">Belongs to the type-B carboxylesterase/lipase family.</text>
</comment>
<gene>
    <name evidence="6" type="ORF">FB558_7154</name>
</gene>
<organism evidence="6 7">
    <name type="scientific">Pseudonocardia kunmingensis</name>
    <dbReference type="NCBI Taxonomy" id="630975"/>
    <lineage>
        <taxon>Bacteria</taxon>
        <taxon>Bacillati</taxon>
        <taxon>Actinomycetota</taxon>
        <taxon>Actinomycetes</taxon>
        <taxon>Pseudonocardiales</taxon>
        <taxon>Pseudonocardiaceae</taxon>
        <taxon>Pseudonocardia</taxon>
    </lineage>
</organism>
<dbReference type="PROSITE" id="PS00122">
    <property type="entry name" value="CARBOXYLESTERASE_B_1"/>
    <property type="match status" value="1"/>
</dbReference>
<proteinExistence type="inferred from homology"/>
<dbReference type="AlphaFoldDB" id="A0A543D471"/>
<dbReference type="GO" id="GO:0016787">
    <property type="term" value="F:hydrolase activity"/>
    <property type="evidence" value="ECO:0007669"/>
    <property type="project" value="UniProtKB-KW"/>
</dbReference>
<keyword evidence="2 3" id="KW-0378">Hydrolase</keyword>
<keyword evidence="7" id="KW-1185">Reference proteome</keyword>
<evidence type="ECO:0000256" key="4">
    <source>
        <dbReference type="SAM" id="MobiDB-lite"/>
    </source>
</evidence>
<evidence type="ECO:0000256" key="2">
    <source>
        <dbReference type="ARBA" id="ARBA00022801"/>
    </source>
</evidence>
<sequence>MIRRVLDRLRPCAAVAAGALLLASCSAGEPDHPPPPLGELVSLDQGELYGTTDGSVLRYRGIPYAAPPVGERRWRPPGPAPAWNGTRPATEPGPRCPQLAAPPGTPHATAASDTEDCLSLDVTVPAGTTPDARLPVLVWIHGGGFSAGAGSDVDPRRLAEAGPLVVVTVNYRLGVLGFFGLPGLEGSGEFGLLDQQAALRWVQRNIGAFGGDPDSVTIAGGSAGADSVCSQLTSPGALGLFDRVIMQSGGCGMANVVDVIRPGTGPAGDTWKTLPLLQAAGDAAAAGLGCSEDELGEPPAGRFGSRYDTGAVLDCLRALPAAQLVGGTDYYWSPASGTPTLPRRPSDVVVDRDVRLGIPVLAGTTRDEGTLFTAMAYPRTGGPLTAADLDALLTATSGRQADAARAAYTAPGRTPDRSWSQVITDRAYACPGLATYRMLADVGPVYAYEFADPAAPSPFVALPPDLSDGATHGSEMPSLFDLVPGQPQLSPSQQELADELVARWARFAATGNPNGGPGTPWPEWTGEGQILTMTGPGAGTAVRTPSQFVADHHCGVWDRY</sequence>
<evidence type="ECO:0000256" key="3">
    <source>
        <dbReference type="RuleBase" id="RU361235"/>
    </source>
</evidence>
<dbReference type="Pfam" id="PF00135">
    <property type="entry name" value="COesterase"/>
    <property type="match status" value="1"/>
</dbReference>
<dbReference type="EMBL" id="VFPA01000005">
    <property type="protein sequence ID" value="TQM04125.1"/>
    <property type="molecule type" value="Genomic_DNA"/>
</dbReference>
<evidence type="ECO:0000313" key="6">
    <source>
        <dbReference type="EMBL" id="TQM04125.1"/>
    </source>
</evidence>
<accession>A0A543D471</accession>
<dbReference type="InterPro" id="IPR002018">
    <property type="entry name" value="CarbesteraseB"/>
</dbReference>
<feature type="signal peptide" evidence="3">
    <location>
        <begin position="1"/>
        <end position="27"/>
    </location>
</feature>